<organism evidence="1">
    <name type="scientific">viral metagenome</name>
    <dbReference type="NCBI Taxonomy" id="1070528"/>
    <lineage>
        <taxon>unclassified sequences</taxon>
        <taxon>metagenomes</taxon>
        <taxon>organismal metagenomes</taxon>
    </lineage>
</organism>
<protein>
    <submittedName>
        <fullName evidence="1">Uncharacterized protein</fullName>
    </submittedName>
</protein>
<evidence type="ECO:0000313" key="1">
    <source>
        <dbReference type="EMBL" id="QHT84488.1"/>
    </source>
</evidence>
<sequence>MEHIQYINFIINNNKHHLSKVEYKSFNKVINSISKNKKYKKIPYLVLESFCIILLNTIENIKHNIRDIDYINYMNSLNSVIKVFKYDNNNNNNYYNNNIIIDIDLLLELIEYNKSILDDFIKEHNLSIDFLNSSFNIAECAAYNYIYDICSYDINNKTWCKDIQKYILNNPLIFIILNESNTNNICNDIIKYNLFSFDGKINSLFNSSINIESDEESDKKSVSNIKFIISLLNSDTSKQALIFINIFYIIYTKEYKLLHNKKFRECVYSKILELKECKDYVKYWIDKFNLDSNILDIISDSFHTNFPVYI</sequence>
<accession>A0A6C0HUS3</accession>
<reference evidence="1" key="1">
    <citation type="journal article" date="2020" name="Nature">
        <title>Giant virus diversity and host interactions through global metagenomics.</title>
        <authorList>
            <person name="Schulz F."/>
            <person name="Roux S."/>
            <person name="Paez-Espino D."/>
            <person name="Jungbluth S."/>
            <person name="Walsh D.A."/>
            <person name="Denef V.J."/>
            <person name="McMahon K.D."/>
            <person name="Konstantinidis K.T."/>
            <person name="Eloe-Fadrosh E.A."/>
            <person name="Kyrpides N.C."/>
            <person name="Woyke T."/>
        </authorList>
    </citation>
    <scope>NUCLEOTIDE SEQUENCE</scope>
    <source>
        <strain evidence="1">GVMAG-M-3300023184-177</strain>
    </source>
</reference>
<dbReference type="AlphaFoldDB" id="A0A6C0HUS3"/>
<name>A0A6C0HUS3_9ZZZZ</name>
<dbReference type="EMBL" id="MN740018">
    <property type="protein sequence ID" value="QHT84488.1"/>
    <property type="molecule type" value="Genomic_DNA"/>
</dbReference>
<proteinExistence type="predicted"/>